<sequence length="479" mass="53001">MPSKSLYSGHFHCTSTILDVAESSYRLPNGNKIENDVNKVDLELISRETIKPSSPTPQHLRTFNLSVIDQFMHDVYTPLILFFPNTNEDSVTDVVTKRSRHLKESLSAILTSFYPFAGKVKDNMQIECNDEGVYYIEARVNETLEEFLHHPSDERVRWLKPEKPCTEESSKGNYVMGIQVNIFKCGGIGLSMSMSHKIFDGHTCFIFLKAWAAATRGSTKIVSPSFVAFKIFPTNPCLENAPSFQLFSSEMISTKRFMFDASALAMLKAQPIVVSGRSTKPPTRTVATTAVIWKAAAKAASKVRPFGPKSPHALFSVVNLRNRASPPLPTESVGNLIDLAGAVCYPHGHLDLVTMMGDIADSMARINSDYFGYLKQQKGQTLLSEVLKISSQLTGGDCFGATSVLNSGMYELDFGWGKPLWFYIMNPMNARGVALNDTPKGGGVEAKVTLSPDEMEIFEHDSELLSYATVNPSPLNFVY</sequence>
<proteinExistence type="inferred from homology"/>
<dbReference type="GO" id="GO:0016746">
    <property type="term" value="F:acyltransferase activity"/>
    <property type="evidence" value="ECO:0007669"/>
    <property type="project" value="UniProtKB-KW"/>
</dbReference>
<comment type="similarity">
    <text evidence="1">Belongs to the plant acyltransferase family.</text>
</comment>
<organism evidence="4 5">
    <name type="scientific">Ambrosia artemisiifolia</name>
    <name type="common">Common ragweed</name>
    <dbReference type="NCBI Taxonomy" id="4212"/>
    <lineage>
        <taxon>Eukaryota</taxon>
        <taxon>Viridiplantae</taxon>
        <taxon>Streptophyta</taxon>
        <taxon>Embryophyta</taxon>
        <taxon>Tracheophyta</taxon>
        <taxon>Spermatophyta</taxon>
        <taxon>Magnoliopsida</taxon>
        <taxon>eudicotyledons</taxon>
        <taxon>Gunneridae</taxon>
        <taxon>Pentapetalae</taxon>
        <taxon>asterids</taxon>
        <taxon>campanulids</taxon>
        <taxon>Asterales</taxon>
        <taxon>Asteraceae</taxon>
        <taxon>Asteroideae</taxon>
        <taxon>Heliantheae alliance</taxon>
        <taxon>Heliantheae</taxon>
        <taxon>Ambrosia</taxon>
    </lineage>
</organism>
<dbReference type="PANTHER" id="PTHR31623:SF55">
    <property type="entry name" value="VINORINE SYNTHASE"/>
    <property type="match status" value="1"/>
</dbReference>
<dbReference type="Pfam" id="PF02458">
    <property type="entry name" value="Transferase"/>
    <property type="match status" value="1"/>
</dbReference>
<dbReference type="PANTHER" id="PTHR31623">
    <property type="entry name" value="F21J9.9"/>
    <property type="match status" value="1"/>
</dbReference>
<reference evidence="4" key="1">
    <citation type="submission" date="2022-06" db="EMBL/GenBank/DDBJ databases">
        <title>Uncovering the hologenomic basis of an extraordinary plant invasion.</title>
        <authorList>
            <person name="Bieker V.C."/>
            <person name="Martin M.D."/>
            <person name="Gilbert T."/>
            <person name="Hodgins K."/>
            <person name="Battlay P."/>
            <person name="Petersen B."/>
            <person name="Wilson J."/>
        </authorList>
    </citation>
    <scope>NUCLEOTIDE SEQUENCE</scope>
    <source>
        <strain evidence="4">AA19_3_7</strain>
        <tissue evidence="4">Leaf</tissue>
    </source>
</reference>
<keyword evidence="3" id="KW-0012">Acyltransferase</keyword>
<evidence type="ECO:0000256" key="3">
    <source>
        <dbReference type="ARBA" id="ARBA00023315"/>
    </source>
</evidence>
<protein>
    <recommendedName>
        <fullName evidence="6">Transferase, Chloramphenicol acetyltransferase-like domain protein</fullName>
    </recommendedName>
</protein>
<evidence type="ECO:0000313" key="4">
    <source>
        <dbReference type="EMBL" id="KAI7744903.1"/>
    </source>
</evidence>
<dbReference type="Gene3D" id="3.30.559.10">
    <property type="entry name" value="Chloramphenicol acetyltransferase-like domain"/>
    <property type="match status" value="2"/>
</dbReference>
<comment type="caution">
    <text evidence="4">The sequence shown here is derived from an EMBL/GenBank/DDBJ whole genome shotgun (WGS) entry which is preliminary data.</text>
</comment>
<keyword evidence="2" id="KW-0808">Transferase</keyword>
<dbReference type="EMBL" id="JAMZMK010007419">
    <property type="protein sequence ID" value="KAI7744903.1"/>
    <property type="molecule type" value="Genomic_DNA"/>
</dbReference>
<evidence type="ECO:0000256" key="2">
    <source>
        <dbReference type="ARBA" id="ARBA00022679"/>
    </source>
</evidence>
<dbReference type="AlphaFoldDB" id="A0AAD5CMR0"/>
<gene>
    <name evidence="4" type="ORF">M8C21_029605</name>
</gene>
<evidence type="ECO:0008006" key="6">
    <source>
        <dbReference type="Google" id="ProtNLM"/>
    </source>
</evidence>
<dbReference type="InterPro" id="IPR023213">
    <property type="entry name" value="CAT-like_dom_sf"/>
</dbReference>
<evidence type="ECO:0000313" key="5">
    <source>
        <dbReference type="Proteomes" id="UP001206925"/>
    </source>
</evidence>
<name>A0AAD5CMR0_AMBAR</name>
<keyword evidence="5" id="KW-1185">Reference proteome</keyword>
<accession>A0AAD5CMR0</accession>
<evidence type="ECO:0000256" key="1">
    <source>
        <dbReference type="ARBA" id="ARBA00009861"/>
    </source>
</evidence>
<dbReference type="Proteomes" id="UP001206925">
    <property type="component" value="Unassembled WGS sequence"/>
</dbReference>